<comment type="similarity">
    <text evidence="8">Belongs to the ATPase delta chain family.</text>
</comment>
<dbReference type="STRING" id="1221996.QY95_01066"/>
<dbReference type="GO" id="GO:0046933">
    <property type="term" value="F:proton-transporting ATP synthase activity, rotational mechanism"/>
    <property type="evidence" value="ECO:0007669"/>
    <property type="project" value="UniProtKB-UniRule"/>
</dbReference>
<accession>A0A0F5I6A9</accession>
<dbReference type="Proteomes" id="UP000031563">
    <property type="component" value="Unassembled WGS sequence"/>
</dbReference>
<keyword evidence="5 8" id="KW-0472">Membrane</keyword>
<dbReference type="RefSeq" id="WP_039232978.1">
    <property type="nucleotide sequence ID" value="NZ_JWIQ02000001.1"/>
</dbReference>
<dbReference type="AlphaFoldDB" id="A0A0F5HU47"/>
<dbReference type="GO" id="GO:0045259">
    <property type="term" value="C:proton-transporting ATP synthase complex"/>
    <property type="evidence" value="ECO:0007669"/>
    <property type="project" value="UniProtKB-KW"/>
</dbReference>
<dbReference type="PROSITE" id="PS00389">
    <property type="entry name" value="ATPASE_DELTA"/>
    <property type="match status" value="1"/>
</dbReference>
<dbReference type="GO" id="GO:0005886">
    <property type="term" value="C:plasma membrane"/>
    <property type="evidence" value="ECO:0007669"/>
    <property type="project" value="UniProtKB-SubCell"/>
</dbReference>
<accession>A0A0F5HU47</accession>
<comment type="function">
    <text evidence="8">This protein is part of the stalk that links CF(0) to CF(1). It either transmits conformational changes from CF(0) to CF(1) or is implicated in proton conduction.</text>
</comment>
<comment type="caution">
    <text evidence="9">The sequence shown here is derived from an EMBL/GenBank/DDBJ whole genome shotgun (WGS) entry which is preliminary data.</text>
</comment>
<organism evidence="9 10">
    <name type="scientific">Bacillus thermotolerans</name>
    <name type="common">Quasibacillus thermotolerans</name>
    <dbReference type="NCBI Taxonomy" id="1221996"/>
    <lineage>
        <taxon>Bacteria</taxon>
        <taxon>Bacillati</taxon>
        <taxon>Bacillota</taxon>
        <taxon>Bacilli</taxon>
        <taxon>Bacillales</taxon>
        <taxon>Bacillaceae</taxon>
        <taxon>Bacillus</taxon>
    </lineage>
</organism>
<evidence type="ECO:0000256" key="2">
    <source>
        <dbReference type="ARBA" id="ARBA00022448"/>
    </source>
</evidence>
<keyword evidence="6 8" id="KW-0139">CF(1)</keyword>
<protein>
    <recommendedName>
        <fullName evidence="8">ATP synthase subunit delta</fullName>
    </recommendedName>
    <alternativeName>
        <fullName evidence="8">ATP synthase F(1) sector subunit delta</fullName>
    </alternativeName>
    <alternativeName>
        <fullName evidence="8">F-type ATPase subunit delta</fullName>
        <shortName evidence="8">F-ATPase subunit delta</shortName>
    </alternativeName>
</protein>
<dbReference type="InterPro" id="IPR000711">
    <property type="entry name" value="ATPase_OSCP/dsu"/>
</dbReference>
<comment type="function">
    <text evidence="8">F(1)F(0) ATP synthase produces ATP from ADP in the presence of a proton or sodium gradient. F-type ATPases consist of two structural domains, F(1) containing the extramembraneous catalytic core and F(0) containing the membrane proton channel, linked together by a central stalk and a peripheral stalk. During catalysis, ATP synthesis in the catalytic domain of F(1) is coupled via a rotary mechanism of the central stalk subunits to proton translocation.</text>
</comment>
<reference evidence="9" key="1">
    <citation type="submission" date="2015-02" db="EMBL/GenBank/DDBJ databases">
        <title>Genome Assembly of Bacillaceae bacterium MTCC 8252.</title>
        <authorList>
            <person name="Verma A."/>
            <person name="Khatri I."/>
            <person name="Mual P."/>
            <person name="Subramanian S."/>
            <person name="Krishnamurthi S."/>
        </authorList>
    </citation>
    <scope>NUCLEOTIDE SEQUENCE [LARGE SCALE GENOMIC DNA]</scope>
    <source>
        <strain evidence="9">MTCC 8252</strain>
    </source>
</reference>
<evidence type="ECO:0000313" key="9">
    <source>
        <dbReference type="EMBL" id="KKB41003.1"/>
    </source>
</evidence>
<gene>
    <name evidence="8" type="primary">atpH</name>
    <name evidence="9" type="ORF">QY95_01066</name>
</gene>
<evidence type="ECO:0000256" key="6">
    <source>
        <dbReference type="ARBA" id="ARBA00023196"/>
    </source>
</evidence>
<keyword evidence="4 8" id="KW-0406">Ion transport</keyword>
<dbReference type="NCBIfam" id="NF004403">
    <property type="entry name" value="PRK05758.2-4"/>
    <property type="match status" value="1"/>
</dbReference>
<dbReference type="EMBL" id="JWIR02000025">
    <property type="protein sequence ID" value="KKB41003.1"/>
    <property type="molecule type" value="Genomic_DNA"/>
</dbReference>
<keyword evidence="3 8" id="KW-0375">Hydrogen ion transport</keyword>
<dbReference type="PANTHER" id="PTHR11910">
    <property type="entry name" value="ATP SYNTHASE DELTA CHAIN"/>
    <property type="match status" value="1"/>
</dbReference>
<evidence type="ECO:0000256" key="7">
    <source>
        <dbReference type="ARBA" id="ARBA00023310"/>
    </source>
</evidence>
<dbReference type="Gene3D" id="1.10.520.20">
    <property type="entry name" value="N-terminal domain of the delta subunit of the F1F0-ATP synthase"/>
    <property type="match status" value="1"/>
</dbReference>
<evidence type="ECO:0000256" key="3">
    <source>
        <dbReference type="ARBA" id="ARBA00022781"/>
    </source>
</evidence>
<dbReference type="NCBIfam" id="TIGR01145">
    <property type="entry name" value="ATP_synt_delta"/>
    <property type="match status" value="1"/>
</dbReference>
<evidence type="ECO:0000256" key="5">
    <source>
        <dbReference type="ARBA" id="ARBA00023136"/>
    </source>
</evidence>
<proteinExistence type="inferred from homology"/>
<dbReference type="InterPro" id="IPR026015">
    <property type="entry name" value="ATP_synth_OSCP/delta_N_sf"/>
</dbReference>
<evidence type="ECO:0000313" key="10">
    <source>
        <dbReference type="Proteomes" id="UP000031563"/>
    </source>
</evidence>
<dbReference type="Pfam" id="PF00213">
    <property type="entry name" value="OSCP"/>
    <property type="match status" value="1"/>
</dbReference>
<evidence type="ECO:0000256" key="1">
    <source>
        <dbReference type="ARBA" id="ARBA00004370"/>
    </source>
</evidence>
<dbReference type="InterPro" id="IPR020781">
    <property type="entry name" value="ATPase_OSCP/d_CS"/>
</dbReference>
<dbReference type="HAMAP" id="MF_01416">
    <property type="entry name" value="ATP_synth_delta_bact"/>
    <property type="match status" value="1"/>
</dbReference>
<dbReference type="SUPFAM" id="SSF47928">
    <property type="entry name" value="N-terminal domain of the delta subunit of the F1F0-ATP synthase"/>
    <property type="match status" value="1"/>
</dbReference>
<evidence type="ECO:0000256" key="4">
    <source>
        <dbReference type="ARBA" id="ARBA00023065"/>
    </source>
</evidence>
<keyword evidence="2 8" id="KW-0813">Transport</keyword>
<dbReference type="OrthoDB" id="9802471at2"/>
<name>A0A0F5HU47_BACTR</name>
<evidence type="ECO:0000256" key="8">
    <source>
        <dbReference type="HAMAP-Rule" id="MF_01416"/>
    </source>
</evidence>
<keyword evidence="8" id="KW-1003">Cell membrane</keyword>
<dbReference type="PRINTS" id="PR00125">
    <property type="entry name" value="ATPASEDELTA"/>
</dbReference>
<sequence>MSNSVAAKRYALALFELAKEQDQLQLVEEELRIVKSVFQDNKELLPFLQSPKQTIGAKKQLLETAFVGTSKHVVNTMLLLVERHREAEITEVADAYIELANEERGIADAVVTTIRPLTEAEAAQISEQFAKKVGKTSLRIENIVDPSLLGGVKIRIGNRVFDGSLRGKLDRLENQLKAAQ</sequence>
<keyword evidence="7 8" id="KW-0066">ATP synthesis</keyword>
<keyword evidence="10" id="KW-1185">Reference proteome</keyword>
<comment type="subcellular location">
    <subcellularLocation>
        <location evidence="8">Cell membrane</location>
        <topology evidence="8">Peripheral membrane protein</topology>
    </subcellularLocation>
    <subcellularLocation>
        <location evidence="1">Membrane</location>
    </subcellularLocation>
</comment>